<sequence>MKPIPPDVELSFCDVRNTSPSDHRADQRVSPFLFEKADHRTAGAELRKVAWVITLCSDGALVKNLKVEALVGTSDHYSVQFDLNLSITRLSHVVRRDFKAANFAEVREYLYNVGMARWMQSVPLTKNMSILLQY</sequence>
<dbReference type="OrthoDB" id="6152807at2759"/>
<gene>
    <name evidence="1" type="primary">Acey_s0053.g2398</name>
    <name evidence="1" type="ORF">Y032_0053g2398</name>
</gene>
<evidence type="ECO:0000313" key="1">
    <source>
        <dbReference type="EMBL" id="EYC10971.1"/>
    </source>
</evidence>
<proteinExistence type="predicted"/>
<protein>
    <submittedName>
        <fullName evidence="1">Uncharacterized protein</fullName>
    </submittedName>
</protein>
<accession>A0A016U7S6</accession>
<comment type="caution">
    <text evidence="1">The sequence shown here is derived from an EMBL/GenBank/DDBJ whole genome shotgun (WGS) entry which is preliminary data.</text>
</comment>
<dbReference type="EMBL" id="JARK01001389">
    <property type="protein sequence ID" value="EYC10971.1"/>
    <property type="molecule type" value="Genomic_DNA"/>
</dbReference>
<dbReference type="Proteomes" id="UP000024635">
    <property type="component" value="Unassembled WGS sequence"/>
</dbReference>
<evidence type="ECO:0000313" key="2">
    <source>
        <dbReference type="Proteomes" id="UP000024635"/>
    </source>
</evidence>
<reference evidence="2" key="1">
    <citation type="journal article" date="2015" name="Nat. Genet.">
        <title>The genome and transcriptome of the zoonotic hookworm Ancylostoma ceylanicum identify infection-specific gene families.</title>
        <authorList>
            <person name="Schwarz E.M."/>
            <person name="Hu Y."/>
            <person name="Antoshechkin I."/>
            <person name="Miller M.M."/>
            <person name="Sternberg P.W."/>
            <person name="Aroian R.V."/>
        </authorList>
    </citation>
    <scope>NUCLEOTIDE SEQUENCE</scope>
    <source>
        <strain evidence="2">HY135</strain>
    </source>
</reference>
<keyword evidence="2" id="KW-1185">Reference proteome</keyword>
<dbReference type="AlphaFoldDB" id="A0A016U7S6"/>
<name>A0A016U7S6_9BILA</name>
<organism evidence="1 2">
    <name type="scientific">Ancylostoma ceylanicum</name>
    <dbReference type="NCBI Taxonomy" id="53326"/>
    <lineage>
        <taxon>Eukaryota</taxon>
        <taxon>Metazoa</taxon>
        <taxon>Ecdysozoa</taxon>
        <taxon>Nematoda</taxon>
        <taxon>Chromadorea</taxon>
        <taxon>Rhabditida</taxon>
        <taxon>Rhabditina</taxon>
        <taxon>Rhabditomorpha</taxon>
        <taxon>Strongyloidea</taxon>
        <taxon>Ancylostomatidae</taxon>
        <taxon>Ancylostomatinae</taxon>
        <taxon>Ancylostoma</taxon>
    </lineage>
</organism>